<reference evidence="2" key="1">
    <citation type="journal article" date="2020" name="Stud. Mycol.">
        <title>101 Dothideomycetes genomes: a test case for predicting lifestyles and emergence of pathogens.</title>
        <authorList>
            <person name="Haridas S."/>
            <person name="Albert R."/>
            <person name="Binder M."/>
            <person name="Bloem J."/>
            <person name="Labutti K."/>
            <person name="Salamov A."/>
            <person name="Andreopoulos B."/>
            <person name="Baker S."/>
            <person name="Barry K."/>
            <person name="Bills G."/>
            <person name="Bluhm B."/>
            <person name="Cannon C."/>
            <person name="Castanera R."/>
            <person name="Culley D."/>
            <person name="Daum C."/>
            <person name="Ezra D."/>
            <person name="Gonzalez J."/>
            <person name="Henrissat B."/>
            <person name="Kuo A."/>
            <person name="Liang C."/>
            <person name="Lipzen A."/>
            <person name="Lutzoni F."/>
            <person name="Magnuson J."/>
            <person name="Mondo S."/>
            <person name="Nolan M."/>
            <person name="Ohm R."/>
            <person name="Pangilinan J."/>
            <person name="Park H.-J."/>
            <person name="Ramirez L."/>
            <person name="Alfaro M."/>
            <person name="Sun H."/>
            <person name="Tritt A."/>
            <person name="Yoshinaga Y."/>
            <person name="Zwiers L.-H."/>
            <person name="Turgeon B."/>
            <person name="Goodwin S."/>
            <person name="Spatafora J."/>
            <person name="Crous P."/>
            <person name="Grigoriev I."/>
        </authorList>
    </citation>
    <scope>NUCLEOTIDE SEQUENCE</scope>
    <source>
        <strain evidence="2">CBS 675.92</strain>
    </source>
</reference>
<feature type="compositionally biased region" description="Acidic residues" evidence="1">
    <location>
        <begin position="277"/>
        <end position="306"/>
    </location>
</feature>
<name>A0A6A5TZ24_9PLEO</name>
<feature type="region of interest" description="Disordered" evidence="1">
    <location>
        <begin position="274"/>
        <end position="314"/>
    </location>
</feature>
<organism evidence="2 3">
    <name type="scientific">Byssothecium circinans</name>
    <dbReference type="NCBI Taxonomy" id="147558"/>
    <lineage>
        <taxon>Eukaryota</taxon>
        <taxon>Fungi</taxon>
        <taxon>Dikarya</taxon>
        <taxon>Ascomycota</taxon>
        <taxon>Pezizomycotina</taxon>
        <taxon>Dothideomycetes</taxon>
        <taxon>Pleosporomycetidae</taxon>
        <taxon>Pleosporales</taxon>
        <taxon>Massarineae</taxon>
        <taxon>Massarinaceae</taxon>
        <taxon>Byssothecium</taxon>
    </lineage>
</organism>
<dbReference type="EMBL" id="ML976989">
    <property type="protein sequence ID" value="KAF1957594.1"/>
    <property type="molecule type" value="Genomic_DNA"/>
</dbReference>
<gene>
    <name evidence="2" type="ORF">CC80DRAFT_503904</name>
</gene>
<evidence type="ECO:0000313" key="2">
    <source>
        <dbReference type="EMBL" id="KAF1957594.1"/>
    </source>
</evidence>
<dbReference type="AlphaFoldDB" id="A0A6A5TZ24"/>
<accession>A0A6A5TZ24</accession>
<evidence type="ECO:0000256" key="1">
    <source>
        <dbReference type="SAM" id="MobiDB-lite"/>
    </source>
</evidence>
<sequence length="314" mass="36554">MADTDPSSEIAWNTVFKKFKVTMEHFARHEFKHFYENVTDEVVKIHLREDLKDNQMAKLWDSLSIGESEWEDYEKLDAIRRNLIEFGTLLAMKEQSKKTPCQLRKETLDECQISPQFKNCFWPSAPPNDYGAAEHKYKVLSKFLTNFLLKTPTGCADFENDLRSNHPESVNKTFGVYYQCNICLPSLCERYQRDMRSPMFIANVYGFVAAAGNVTIETAYAGQSEEVQNQRKRDLRDRLINDVKNPKAVHCLYRFWKIAGDKVSLSDGYYWMHYPSEEEDEDEEDSESGESTPADETDSDDVEYSLEEQLKDDL</sequence>
<proteinExistence type="predicted"/>
<dbReference type="Proteomes" id="UP000800035">
    <property type="component" value="Unassembled WGS sequence"/>
</dbReference>
<evidence type="ECO:0000313" key="3">
    <source>
        <dbReference type="Proteomes" id="UP000800035"/>
    </source>
</evidence>
<keyword evidence="3" id="KW-1185">Reference proteome</keyword>
<protein>
    <submittedName>
        <fullName evidence="2">Uncharacterized protein</fullName>
    </submittedName>
</protein>